<feature type="region of interest" description="Disordered" evidence="1">
    <location>
        <begin position="445"/>
        <end position="472"/>
    </location>
</feature>
<protein>
    <submittedName>
        <fullName evidence="5">Putative IcmP-like type IV secretion system protein</fullName>
    </submittedName>
</protein>
<feature type="transmembrane region" description="Helical" evidence="2">
    <location>
        <begin position="12"/>
        <end position="30"/>
    </location>
</feature>
<proteinExistence type="predicted"/>
<dbReference type="InterPro" id="IPR056464">
    <property type="entry name" value="DotM_C"/>
</dbReference>
<name>A0A2X2DZG7_PSELU</name>
<keyword evidence="2" id="KW-1133">Transmembrane helix</keyword>
<accession>A0A2X2DZG7</accession>
<gene>
    <name evidence="4" type="ORF">I5Q09_19695</name>
    <name evidence="5" type="ORF">NCTC11842_00135</name>
</gene>
<keyword evidence="2" id="KW-0472">Membrane</keyword>
<evidence type="ECO:0000313" key="7">
    <source>
        <dbReference type="Proteomes" id="UP000638986"/>
    </source>
</evidence>
<evidence type="ECO:0000256" key="1">
    <source>
        <dbReference type="SAM" id="MobiDB-lite"/>
    </source>
</evidence>
<evidence type="ECO:0000313" key="6">
    <source>
        <dbReference type="Proteomes" id="UP000250443"/>
    </source>
</evidence>
<feature type="compositionally biased region" description="Polar residues" evidence="1">
    <location>
        <begin position="453"/>
        <end position="462"/>
    </location>
</feature>
<evidence type="ECO:0000313" key="5">
    <source>
        <dbReference type="EMBL" id="SPY99990.1"/>
    </source>
</evidence>
<sequence>MNDQKGSGMAEVAFFGILLILFVGGTWYILSPYIMWLSLYVSYWACAIYEHLSWLMSQTELKTVVAARKAIPSMSPAHHGISTLLKLMEIHGYVWRWIAIPSMLWIGFKVNKGVVRFKYKREIKNVYDLIEIQRKHFPASAIIYKKNLLAEHPYIGPWATYALPLDFALDNQMLWTSKEPISADTPVDEKKMVVIPPFIPDQKKVNFPTKRTLLPHHRYVAFNIPQAFKTFSSQLGPLWSGFEKLPPLEKAIYAILCIYAAGDEAKGWEVVKQIAFSFKEGERDKKGRLLTPHFADTTGIDEILEQYGSNPEVKKIEKLHAHKINVMTGVLRLGRDKGRLFHCNLLWLKPVNRTLWYALCGQGGTAWYWEQAGAWSHAQVEIMIGKKILRPMVAGAIDQMRDVLSREHWIDPGEYSEAAQQRLVQEANEVIEIARQQAAAAAKNKAGAPFGMSSYTAPPINTNRHRKEDDEP</sequence>
<dbReference type="RefSeq" id="WP_112297463.1">
    <property type="nucleotide sequence ID" value="NZ_JAAMQY010000010.1"/>
</dbReference>
<dbReference type="EMBL" id="UAUF01000002">
    <property type="protein sequence ID" value="SPY99990.1"/>
    <property type="molecule type" value="Genomic_DNA"/>
</dbReference>
<dbReference type="Pfam" id="PF23127">
    <property type="entry name" value="DotM_C"/>
    <property type="match status" value="1"/>
</dbReference>
<evidence type="ECO:0000259" key="3">
    <source>
        <dbReference type="Pfam" id="PF23127"/>
    </source>
</evidence>
<evidence type="ECO:0000313" key="4">
    <source>
        <dbReference type="EMBL" id="MBH3440910.1"/>
    </source>
</evidence>
<feature type="domain" description="DotM C-terminal cytoplasmic" evidence="3">
    <location>
        <begin position="226"/>
        <end position="401"/>
    </location>
</feature>
<dbReference type="Proteomes" id="UP000250443">
    <property type="component" value="Unassembled WGS sequence"/>
</dbReference>
<dbReference type="AlphaFoldDB" id="A0A2X2DZG7"/>
<evidence type="ECO:0000256" key="2">
    <source>
        <dbReference type="SAM" id="Phobius"/>
    </source>
</evidence>
<organism evidence="5 6">
    <name type="scientific">Pseudomonas luteola</name>
    <dbReference type="NCBI Taxonomy" id="47886"/>
    <lineage>
        <taxon>Bacteria</taxon>
        <taxon>Pseudomonadati</taxon>
        <taxon>Pseudomonadota</taxon>
        <taxon>Gammaproteobacteria</taxon>
        <taxon>Pseudomonadales</taxon>
        <taxon>Pseudomonadaceae</taxon>
        <taxon>Pseudomonas</taxon>
    </lineage>
</organism>
<reference evidence="4 7" key="2">
    <citation type="submission" date="2020-11" db="EMBL/GenBank/DDBJ databases">
        <title>Enhanced detection system for hospital associated transmission using whole genome sequencing surveillance.</title>
        <authorList>
            <person name="Harrison L.H."/>
            <person name="Van Tyne D."/>
            <person name="Marsh J.W."/>
            <person name="Griffith M.P."/>
            <person name="Snyder D.J."/>
            <person name="Cooper V.S."/>
            <person name="Mustapha M."/>
        </authorList>
    </citation>
    <scope>NUCLEOTIDE SEQUENCE [LARGE SCALE GENOMIC DNA]</scope>
    <source>
        <strain evidence="4 7">PSB00013</strain>
    </source>
</reference>
<keyword evidence="2" id="KW-0812">Transmembrane</keyword>
<dbReference type="Proteomes" id="UP000638986">
    <property type="component" value="Unassembled WGS sequence"/>
</dbReference>
<dbReference type="EMBL" id="JADTXM010000015">
    <property type="protein sequence ID" value="MBH3440910.1"/>
    <property type="molecule type" value="Genomic_DNA"/>
</dbReference>
<reference evidence="5 6" key="1">
    <citation type="submission" date="2018-06" db="EMBL/GenBank/DDBJ databases">
        <authorList>
            <consortium name="Pathogen Informatics"/>
            <person name="Doyle S."/>
        </authorList>
    </citation>
    <scope>NUCLEOTIDE SEQUENCE [LARGE SCALE GENOMIC DNA]</scope>
    <source>
        <strain evidence="5 6">NCTC11842</strain>
    </source>
</reference>